<reference evidence="1 2" key="1">
    <citation type="submission" date="2017-06" db="EMBL/GenBank/DDBJ databases">
        <authorList>
            <person name="Kim H.J."/>
            <person name="Triplett B.A."/>
        </authorList>
    </citation>
    <scope>NUCLEOTIDE SEQUENCE [LARGE SCALE GENOMIC DNA]</scope>
    <source>
        <strain evidence="1 2">DSM 22179</strain>
    </source>
</reference>
<gene>
    <name evidence="1" type="ORF">SAMN05445756_2140</name>
</gene>
<organism evidence="1 2">
    <name type="scientific">Kytococcus aerolatus</name>
    <dbReference type="NCBI Taxonomy" id="592308"/>
    <lineage>
        <taxon>Bacteria</taxon>
        <taxon>Bacillati</taxon>
        <taxon>Actinomycetota</taxon>
        <taxon>Actinomycetes</taxon>
        <taxon>Micrococcales</taxon>
        <taxon>Kytococcaceae</taxon>
        <taxon>Kytococcus</taxon>
    </lineage>
</organism>
<keyword evidence="2" id="KW-1185">Reference proteome</keyword>
<evidence type="ECO:0000313" key="1">
    <source>
        <dbReference type="EMBL" id="SNC73779.1"/>
    </source>
</evidence>
<evidence type="ECO:0000313" key="2">
    <source>
        <dbReference type="Proteomes" id="UP000198122"/>
    </source>
</evidence>
<sequence>MEMVSRPPPFPGTESWFTDAPWIRDADPQDHQVFVVMSGEPATCWGRVAYSSRQSAEDHVARAGDGTLFVLPLELTA</sequence>
<dbReference type="EMBL" id="FYEZ01000003">
    <property type="protein sequence ID" value="SNC73779.1"/>
    <property type="molecule type" value="Genomic_DNA"/>
</dbReference>
<dbReference type="RefSeq" id="WP_088819131.1">
    <property type="nucleotide sequence ID" value="NZ_FYEZ01000003.1"/>
</dbReference>
<dbReference type="AlphaFoldDB" id="A0A212U6C5"/>
<protein>
    <submittedName>
        <fullName evidence="1">Uncharacterized protein</fullName>
    </submittedName>
</protein>
<dbReference type="Proteomes" id="UP000198122">
    <property type="component" value="Unassembled WGS sequence"/>
</dbReference>
<accession>A0A212U6C5</accession>
<name>A0A212U6C5_9MICO</name>
<proteinExistence type="predicted"/>